<dbReference type="InterPro" id="IPR023393">
    <property type="entry name" value="START-like_dom_sf"/>
</dbReference>
<keyword evidence="4" id="KW-1185">Reference proteome</keyword>
<dbReference type="PANTHER" id="PTHR11092:SF0">
    <property type="entry name" value="EPIMERASE FAMILY PROTEIN SDR39U1"/>
    <property type="match status" value="1"/>
</dbReference>
<dbReference type="Proteomes" id="UP000078292">
    <property type="component" value="Unassembled WGS sequence"/>
</dbReference>
<dbReference type="InterPro" id="IPR013549">
    <property type="entry name" value="DUF1731"/>
</dbReference>
<name>A0A1B7LXG6_9MICC</name>
<dbReference type="CDD" id="cd07812">
    <property type="entry name" value="SRPBCC"/>
    <property type="match status" value="1"/>
</dbReference>
<accession>A0A1B7LXG6</accession>
<comment type="caution">
    <text evidence="3">The sequence shown here is derived from an EMBL/GenBank/DDBJ whole genome shotgun (WGS) entry which is preliminary data.</text>
</comment>
<dbReference type="EMBL" id="LXEY01000021">
    <property type="protein sequence ID" value="OAV59876.1"/>
    <property type="molecule type" value="Genomic_DNA"/>
</dbReference>
<dbReference type="InterPro" id="IPR001509">
    <property type="entry name" value="Epimerase_deHydtase"/>
</dbReference>
<dbReference type="Pfam" id="PF01370">
    <property type="entry name" value="Epimerase"/>
    <property type="match status" value="1"/>
</dbReference>
<dbReference type="STRING" id="1837282.A6F49_14055"/>
<feature type="domain" description="NAD-dependent epimerase/dehydratase" evidence="1">
    <location>
        <begin position="160"/>
        <end position="293"/>
    </location>
</feature>
<evidence type="ECO:0000313" key="3">
    <source>
        <dbReference type="EMBL" id="OAV59876.1"/>
    </source>
</evidence>
<dbReference type="Pfam" id="PF08338">
    <property type="entry name" value="DUF1731"/>
    <property type="match status" value="1"/>
</dbReference>
<dbReference type="PANTHER" id="PTHR11092">
    <property type="entry name" value="SUGAR NUCLEOTIDE EPIMERASE RELATED"/>
    <property type="match status" value="1"/>
</dbReference>
<gene>
    <name evidence="3" type="ORF">A6F49_14055</name>
</gene>
<dbReference type="InterPro" id="IPR036291">
    <property type="entry name" value="NAD(P)-bd_dom_sf"/>
</dbReference>
<evidence type="ECO:0000259" key="1">
    <source>
        <dbReference type="Pfam" id="PF01370"/>
    </source>
</evidence>
<reference evidence="3 4" key="1">
    <citation type="submission" date="2016-04" db="EMBL/GenBank/DDBJ databases">
        <title>First whole genome shotgun sequence of the bacterium Enteractinococcus sp. strain UASWS1574.</title>
        <authorList>
            <person name="Crovadore J."/>
            <person name="Chablais R."/>
            <person name="Lefort F."/>
        </authorList>
    </citation>
    <scope>NUCLEOTIDE SEQUENCE [LARGE SCALE GENOMIC DNA]</scope>
    <source>
        <strain evidence="3 4">UASWS1574</strain>
    </source>
</reference>
<sequence>MGFSRTQTIYLALSTDMVWDLLASPSAWLQFDDQLQKFTPVKMVGNRLQVGDTVKVVPKALVRGFVHAITAPAATIVTARENQEIAWRQNQPGGHTQQRWIIHSADDGGTNLTRHTEVVGPLAAPLGVALADPLAGDLGAVGARMFKMAGKPDLSQPLNIIAGGSGYLGSRLATRMLAAGKRVMVLSRNPKSGAPFPQTRWGHDDLVALHEQLMDDAGFNIINLVGRRIGAKFTAQEVDALAASRIPPTETLSRAVRTAEHQGGKLHRWIQGSAVPMWDPKSTAEFTEETSPTAAQDGPDGMGQLVDDWEAAAPKGAIIVRSGVVLGPQTEIIMGLAAMAMSKTRPNIDGFLPWIHEDDWVGIIEHLLTMPRPPKVIVAVAPQQTRLSEVITALAPGLGTRSVPVPATVLSIGMNIIRMEPGMLMGSTRARSEVLEDSGYHFKYPTIAEAADAVTL</sequence>
<organism evidence="3 4">
    <name type="scientific">Enteractinococcus helveticum</name>
    <dbReference type="NCBI Taxonomy" id="1837282"/>
    <lineage>
        <taxon>Bacteria</taxon>
        <taxon>Bacillati</taxon>
        <taxon>Actinomycetota</taxon>
        <taxon>Actinomycetes</taxon>
        <taxon>Micrococcales</taxon>
        <taxon>Micrococcaceae</taxon>
    </lineage>
</organism>
<dbReference type="Gene3D" id="3.30.530.20">
    <property type="match status" value="1"/>
</dbReference>
<dbReference type="AlphaFoldDB" id="A0A1B7LXG6"/>
<evidence type="ECO:0000313" key="4">
    <source>
        <dbReference type="Proteomes" id="UP000078292"/>
    </source>
</evidence>
<proteinExistence type="predicted"/>
<dbReference type="SUPFAM" id="SSF55961">
    <property type="entry name" value="Bet v1-like"/>
    <property type="match status" value="1"/>
</dbReference>
<protein>
    <submittedName>
        <fullName evidence="3">Uncharacterized protein</fullName>
    </submittedName>
</protein>
<evidence type="ECO:0000259" key="2">
    <source>
        <dbReference type="Pfam" id="PF08338"/>
    </source>
</evidence>
<feature type="domain" description="DUF1731" evidence="2">
    <location>
        <begin position="405"/>
        <end position="453"/>
    </location>
</feature>
<dbReference type="SUPFAM" id="SSF51735">
    <property type="entry name" value="NAD(P)-binding Rossmann-fold domains"/>
    <property type="match status" value="1"/>
</dbReference>
<dbReference type="Gene3D" id="3.40.50.720">
    <property type="entry name" value="NAD(P)-binding Rossmann-like Domain"/>
    <property type="match status" value="1"/>
</dbReference>